<dbReference type="InterPro" id="IPR052896">
    <property type="entry name" value="GGT-like_enzyme"/>
</dbReference>
<dbReference type="Gene3D" id="1.10.246.130">
    <property type="match status" value="1"/>
</dbReference>
<evidence type="ECO:0000313" key="2">
    <source>
        <dbReference type="Proteomes" id="UP000027361"/>
    </source>
</evidence>
<dbReference type="SUPFAM" id="SSF56235">
    <property type="entry name" value="N-terminal nucleophile aminohydrolases (Ntn hydrolases)"/>
    <property type="match status" value="1"/>
</dbReference>
<dbReference type="InParanoid" id="A0A066WDT2"/>
<dbReference type="AlphaFoldDB" id="A0A066WDT2"/>
<keyword evidence="2" id="KW-1185">Reference proteome</keyword>
<dbReference type="OMA" id="EGNMVSY"/>
<dbReference type="RefSeq" id="XP_013244955.1">
    <property type="nucleotide sequence ID" value="XM_013389501.1"/>
</dbReference>
<dbReference type="PANTHER" id="PTHR43881:SF1">
    <property type="entry name" value="GAMMA-GLUTAMYLTRANSPEPTIDASE (AFU_ORTHOLOGUE AFUA_4G13580)"/>
    <property type="match status" value="1"/>
</dbReference>
<accession>A0A066WDT2</accession>
<dbReference type="PRINTS" id="PR01210">
    <property type="entry name" value="GGTRANSPTASE"/>
</dbReference>
<dbReference type="Proteomes" id="UP000027361">
    <property type="component" value="Unassembled WGS sequence"/>
</dbReference>
<comment type="caution">
    <text evidence="1">The sequence shown here is derived from an EMBL/GenBank/DDBJ whole genome shotgun (WGS) entry which is preliminary data.</text>
</comment>
<dbReference type="GeneID" id="25263140"/>
<name>A0A066WDT2_TILAU</name>
<dbReference type="InterPro" id="IPR043137">
    <property type="entry name" value="GGT_ssub_C"/>
</dbReference>
<evidence type="ECO:0000313" key="1">
    <source>
        <dbReference type="EMBL" id="KDN52112.1"/>
    </source>
</evidence>
<dbReference type="HOGENOM" id="CLU_014813_3_1_1"/>
<reference evidence="1 2" key="1">
    <citation type="submission" date="2014-05" db="EMBL/GenBank/DDBJ databases">
        <title>Draft genome sequence of a rare smut relative, Tilletiaria anomala UBC 951.</title>
        <authorList>
            <consortium name="DOE Joint Genome Institute"/>
            <person name="Toome M."/>
            <person name="Kuo A."/>
            <person name="Henrissat B."/>
            <person name="Lipzen A."/>
            <person name="Tritt A."/>
            <person name="Yoshinaga Y."/>
            <person name="Zane M."/>
            <person name="Barry K."/>
            <person name="Grigoriev I.V."/>
            <person name="Spatafora J.W."/>
            <person name="Aimea M.C."/>
        </authorList>
    </citation>
    <scope>NUCLEOTIDE SEQUENCE [LARGE SCALE GENOMIC DNA]</scope>
    <source>
        <strain evidence="1 2">UBC 951</strain>
    </source>
</reference>
<dbReference type="Gene3D" id="3.60.20.40">
    <property type="match status" value="1"/>
</dbReference>
<gene>
    <name evidence="1" type="ORF">K437DRAFT_244304</name>
</gene>
<dbReference type="InterPro" id="IPR043138">
    <property type="entry name" value="GGT_lsub"/>
</dbReference>
<proteinExistence type="predicted"/>
<dbReference type="InterPro" id="IPR029055">
    <property type="entry name" value="Ntn_hydrolases_N"/>
</dbReference>
<dbReference type="EMBL" id="JMSN01000014">
    <property type="protein sequence ID" value="KDN52112.1"/>
    <property type="molecule type" value="Genomic_DNA"/>
</dbReference>
<dbReference type="STRING" id="1037660.A0A066WDT2"/>
<dbReference type="OrthoDB" id="2015213at2759"/>
<protein>
    <submittedName>
        <fullName evidence="1">Gamma-glutamyltranspeptidase</fullName>
    </submittedName>
</protein>
<sequence length="588" mass="63237">MAQRQPLKWDKVHPKHSEHFAAFPSRRSTVMGSRGMVACSQPLAASAGIAILEKGGNAADAAVAVAAALNVTEPCSTGIGGDAFCLFYDAKTKDIRALNGSGRTPKAMPLERLRESGVQGEQIPLTSPHAATVPGAASTWVDTVHLLGSGNVQLKDVLAPAIQLAENGVPVHEIVAEAWKVSEKTIKEASPNANEMLLHGKAPRAGEIMAMPNLARTFRELAEHGKDGFYKGRVAQAIVDVLKLRGGVMELEDLAAHAEIGTEEVEPIRYTYHHPGDKAGTEGVTVYECPPNGQGLTALLALGILDEMQNSGQVIDLTEVEHNSAEYLHALIEAFRLAFADTRWYVADPEHGDVPVQDLLSKQYLQKRAALFEPSKATVDVRKGSPVKTSDTVYFSVVDEDGNACSFINSNYVGFGTAIIPKGCGFTLQNRGAGFVLQEGHPNCFAPSKRPYHTIIPALALRGDQLFLSYGVMGGFMQPQGHVQVLLNILHRGFTPQAALDAPRFCIGAGMPDQTGSIDSHVYLEEGIKPEVVEKLRQMGHNVKLIQGWGRDIFGRGQVIQKLDDPTGKLVWAGGSDMRADGQVIAQL</sequence>
<dbReference type="Pfam" id="PF01019">
    <property type="entry name" value="G_glu_transpept"/>
    <property type="match status" value="1"/>
</dbReference>
<dbReference type="PANTHER" id="PTHR43881">
    <property type="entry name" value="GAMMA-GLUTAMYLTRANSPEPTIDASE (AFU_ORTHOLOGUE AFUA_4G13580)"/>
    <property type="match status" value="1"/>
</dbReference>
<organism evidence="1 2">
    <name type="scientific">Tilletiaria anomala (strain ATCC 24038 / CBS 436.72 / UBC 951)</name>
    <dbReference type="NCBI Taxonomy" id="1037660"/>
    <lineage>
        <taxon>Eukaryota</taxon>
        <taxon>Fungi</taxon>
        <taxon>Dikarya</taxon>
        <taxon>Basidiomycota</taxon>
        <taxon>Ustilaginomycotina</taxon>
        <taxon>Exobasidiomycetes</taxon>
        <taxon>Georgefischeriales</taxon>
        <taxon>Tilletiariaceae</taxon>
        <taxon>Tilletiaria</taxon>
    </lineage>
</organism>